<dbReference type="Proteomes" id="UP000019276">
    <property type="component" value="Unassembled WGS sequence"/>
</dbReference>
<evidence type="ECO:0000256" key="3">
    <source>
        <dbReference type="ARBA" id="ARBA00022448"/>
    </source>
</evidence>
<dbReference type="PATRIC" id="fig|1328313.3.peg.1201"/>
<feature type="transmembrane region" description="Helical" evidence="8">
    <location>
        <begin position="278"/>
        <end position="301"/>
    </location>
</feature>
<dbReference type="GO" id="GO:0005886">
    <property type="term" value="C:plasma membrane"/>
    <property type="evidence" value="ECO:0007669"/>
    <property type="project" value="UniProtKB-SubCell"/>
</dbReference>
<reference evidence="9 10" key="1">
    <citation type="journal article" date="2014" name="Genome Announc.">
        <title>Draft Genome Sequence of the Agar-Degrading Bacterium Catenovulum sp. Strain DS-2, Isolated from Intestines of Haliotis diversicolor.</title>
        <authorList>
            <person name="Shan D."/>
            <person name="Li X."/>
            <person name="Gu Z."/>
            <person name="Wei G."/>
            <person name="Gao Z."/>
            <person name="Shao Z."/>
        </authorList>
    </citation>
    <scope>NUCLEOTIDE SEQUENCE [LARGE SCALE GENOMIC DNA]</scope>
    <source>
        <strain evidence="9 10">DS-2</strain>
    </source>
</reference>
<protein>
    <submittedName>
        <fullName evidence="9">Putative permease PerM ( YfgO)</fullName>
    </submittedName>
</protein>
<keyword evidence="3" id="KW-0813">Transport</keyword>
<feature type="transmembrane region" description="Helical" evidence="8">
    <location>
        <begin position="307"/>
        <end position="332"/>
    </location>
</feature>
<dbReference type="OrthoDB" id="5562213at2"/>
<dbReference type="Pfam" id="PF01594">
    <property type="entry name" value="AI-2E_transport"/>
    <property type="match status" value="1"/>
</dbReference>
<evidence type="ECO:0000313" key="10">
    <source>
        <dbReference type="Proteomes" id="UP000019276"/>
    </source>
</evidence>
<evidence type="ECO:0000256" key="6">
    <source>
        <dbReference type="ARBA" id="ARBA00022989"/>
    </source>
</evidence>
<sequence length="358" mass="39749">MFDLIKQWYNNRFSDPDAVTLVFILLFLFAVVLYLGDILAPAIVALVIAYLLEWPVSKLVDLGVRRSISVVSVLVVFGCIAFTLLVGLTPHIWQQMTNLISEIPIILQQGQDYLLNLPPEYQGYINAEQIKNIVDSLKQQLVDTGKGLVTASLNSLVTIVTLLVYLVLVPLLVLFMLLDKDKLLRQMRILLPKRRRLAIRVWAEMNQQIGNYIQGKAIEIIIVGTVSVIAFLLLDLRYAVLLGVGVGLSVLIPYIGAAVITIPVAVVALFQFGVSPEFWYVMIVYAVIQALDGNVIVPVLFSQAVNLHPVFIIIAVLFFGGIWGFWGVFFAIPLATLVKAVINAWPTIEEPEHTADAI</sequence>
<name>W7QDU4_9ALTE</name>
<dbReference type="STRING" id="1328313.DS2_05830"/>
<dbReference type="InterPro" id="IPR002549">
    <property type="entry name" value="AI-2E-like"/>
</dbReference>
<feature type="transmembrane region" description="Helical" evidence="8">
    <location>
        <begin position="217"/>
        <end position="234"/>
    </location>
</feature>
<proteinExistence type="inferred from homology"/>
<gene>
    <name evidence="9" type="ORF">DS2_05830</name>
</gene>
<comment type="caution">
    <text evidence="9">The sequence shown here is derived from an EMBL/GenBank/DDBJ whole genome shotgun (WGS) entry which is preliminary data.</text>
</comment>
<keyword evidence="10" id="KW-1185">Reference proteome</keyword>
<evidence type="ECO:0000256" key="4">
    <source>
        <dbReference type="ARBA" id="ARBA00022475"/>
    </source>
</evidence>
<dbReference type="PANTHER" id="PTHR21716:SF53">
    <property type="entry name" value="PERMEASE PERM-RELATED"/>
    <property type="match status" value="1"/>
</dbReference>
<dbReference type="eggNOG" id="COG0628">
    <property type="taxonomic scope" value="Bacteria"/>
</dbReference>
<accession>W7QDU4</accession>
<feature type="transmembrane region" description="Helical" evidence="8">
    <location>
        <begin position="156"/>
        <end position="178"/>
    </location>
</feature>
<dbReference type="RefSeq" id="WP_035013735.1">
    <property type="nucleotide sequence ID" value="NZ_ARZY01000007.1"/>
</dbReference>
<comment type="similarity">
    <text evidence="2">Belongs to the autoinducer-2 exporter (AI-2E) (TC 2.A.86) family.</text>
</comment>
<evidence type="ECO:0000256" key="2">
    <source>
        <dbReference type="ARBA" id="ARBA00009773"/>
    </source>
</evidence>
<organism evidence="9 10">
    <name type="scientific">Catenovulum agarivorans DS-2</name>
    <dbReference type="NCBI Taxonomy" id="1328313"/>
    <lineage>
        <taxon>Bacteria</taxon>
        <taxon>Pseudomonadati</taxon>
        <taxon>Pseudomonadota</taxon>
        <taxon>Gammaproteobacteria</taxon>
        <taxon>Alteromonadales</taxon>
        <taxon>Alteromonadaceae</taxon>
        <taxon>Catenovulum</taxon>
    </lineage>
</organism>
<evidence type="ECO:0000313" key="9">
    <source>
        <dbReference type="EMBL" id="EWH11064.1"/>
    </source>
</evidence>
<feature type="transmembrane region" description="Helical" evidence="8">
    <location>
        <begin position="240"/>
        <end position="266"/>
    </location>
</feature>
<keyword evidence="4" id="KW-1003">Cell membrane</keyword>
<feature type="transmembrane region" description="Helical" evidence="8">
    <location>
        <begin position="20"/>
        <end position="52"/>
    </location>
</feature>
<evidence type="ECO:0000256" key="5">
    <source>
        <dbReference type="ARBA" id="ARBA00022692"/>
    </source>
</evidence>
<keyword evidence="6 8" id="KW-1133">Transmembrane helix</keyword>
<comment type="subcellular location">
    <subcellularLocation>
        <location evidence="1">Cell membrane</location>
        <topology evidence="1">Multi-pass membrane protein</topology>
    </subcellularLocation>
</comment>
<dbReference type="GO" id="GO:0055085">
    <property type="term" value="P:transmembrane transport"/>
    <property type="evidence" value="ECO:0007669"/>
    <property type="project" value="TreeGrafter"/>
</dbReference>
<dbReference type="PANTHER" id="PTHR21716">
    <property type="entry name" value="TRANSMEMBRANE PROTEIN"/>
    <property type="match status" value="1"/>
</dbReference>
<feature type="transmembrane region" description="Helical" evidence="8">
    <location>
        <begin position="73"/>
        <end position="93"/>
    </location>
</feature>
<evidence type="ECO:0000256" key="8">
    <source>
        <dbReference type="SAM" id="Phobius"/>
    </source>
</evidence>
<keyword evidence="5 8" id="KW-0812">Transmembrane</keyword>
<dbReference type="EMBL" id="ARZY01000007">
    <property type="protein sequence ID" value="EWH11064.1"/>
    <property type="molecule type" value="Genomic_DNA"/>
</dbReference>
<evidence type="ECO:0000256" key="1">
    <source>
        <dbReference type="ARBA" id="ARBA00004651"/>
    </source>
</evidence>
<keyword evidence="7 8" id="KW-0472">Membrane</keyword>
<dbReference type="AlphaFoldDB" id="W7QDU4"/>
<evidence type="ECO:0000256" key="7">
    <source>
        <dbReference type="ARBA" id="ARBA00023136"/>
    </source>
</evidence>